<dbReference type="SUPFAM" id="SSF64438">
    <property type="entry name" value="CNF1/YfiH-like putative cysteine hydrolases"/>
    <property type="match status" value="1"/>
</dbReference>
<evidence type="ECO:0000256" key="6">
    <source>
        <dbReference type="ARBA" id="ARBA00022833"/>
    </source>
</evidence>
<dbReference type="PANTHER" id="PTHR30616">
    <property type="entry name" value="UNCHARACTERIZED PROTEIN YFIH"/>
    <property type="match status" value="1"/>
</dbReference>
<comment type="catalytic activity">
    <reaction evidence="8">
        <text>adenosine + phosphate = alpha-D-ribose 1-phosphate + adenine</text>
        <dbReference type="Rhea" id="RHEA:27642"/>
        <dbReference type="ChEBI" id="CHEBI:16335"/>
        <dbReference type="ChEBI" id="CHEBI:16708"/>
        <dbReference type="ChEBI" id="CHEBI:43474"/>
        <dbReference type="ChEBI" id="CHEBI:57720"/>
        <dbReference type="EC" id="2.4.2.1"/>
    </reaction>
    <physiologicalReaction direction="left-to-right" evidence="8">
        <dbReference type="Rhea" id="RHEA:27643"/>
    </physiologicalReaction>
</comment>
<dbReference type="InterPro" id="IPR038371">
    <property type="entry name" value="Cu_polyphenol_OxRdtase_sf"/>
</dbReference>
<evidence type="ECO:0000256" key="1">
    <source>
        <dbReference type="ARBA" id="ARBA00000553"/>
    </source>
</evidence>
<dbReference type="GO" id="GO:0016787">
    <property type="term" value="F:hydrolase activity"/>
    <property type="evidence" value="ECO:0007669"/>
    <property type="project" value="UniProtKB-KW"/>
</dbReference>
<dbReference type="NCBIfam" id="TIGR00726">
    <property type="entry name" value="peptidoglycan editing factor PgeF"/>
    <property type="match status" value="1"/>
</dbReference>
<protein>
    <recommendedName>
        <fullName evidence="10">Purine nucleoside phosphorylase</fullName>
    </recommendedName>
</protein>
<dbReference type="CDD" id="cd16833">
    <property type="entry name" value="YfiH"/>
    <property type="match status" value="1"/>
</dbReference>
<dbReference type="GO" id="GO:0005507">
    <property type="term" value="F:copper ion binding"/>
    <property type="evidence" value="ECO:0007669"/>
    <property type="project" value="TreeGrafter"/>
</dbReference>
<dbReference type="STRING" id="62928.azo1019"/>
<evidence type="ECO:0000256" key="7">
    <source>
        <dbReference type="ARBA" id="ARBA00047989"/>
    </source>
</evidence>
<evidence type="ECO:0000256" key="8">
    <source>
        <dbReference type="ARBA" id="ARBA00048968"/>
    </source>
</evidence>
<dbReference type="EMBL" id="AM406670">
    <property type="protein sequence ID" value="CAL93636.1"/>
    <property type="molecule type" value="Genomic_DNA"/>
</dbReference>
<evidence type="ECO:0000256" key="5">
    <source>
        <dbReference type="ARBA" id="ARBA00022801"/>
    </source>
</evidence>
<organism evidence="11 12">
    <name type="scientific">Azoarcus sp. (strain BH72)</name>
    <dbReference type="NCBI Taxonomy" id="418699"/>
    <lineage>
        <taxon>Bacteria</taxon>
        <taxon>Pseudomonadati</taxon>
        <taxon>Pseudomonadota</taxon>
        <taxon>Betaproteobacteria</taxon>
        <taxon>Rhodocyclales</taxon>
        <taxon>Zoogloeaceae</taxon>
        <taxon>Azoarcus</taxon>
    </lineage>
</organism>
<dbReference type="InterPro" id="IPR003730">
    <property type="entry name" value="Cu_polyphenol_OxRdtase"/>
</dbReference>
<evidence type="ECO:0000256" key="10">
    <source>
        <dbReference type="RuleBase" id="RU361274"/>
    </source>
</evidence>
<dbReference type="InterPro" id="IPR011324">
    <property type="entry name" value="Cytotoxic_necrot_fac-like_cat"/>
</dbReference>
<sequence length="231" mass="23950">MRALLTTRRGGHSAAPYDGFNLGTHVGDRPADVAANRALLQTALPAAPCWLDQVHGVDVADADCAHGVPVADAAVARRPGVVCAVMTADCLPVLFSDDAGTVVAAAHAGWRGLAAGVLEATVARMAVPPAHILAWLGPAIGPAAFEVGDEVRAAFVSADAGAASAFRPAGTSGKWLADLFQLARRRLAAMGVMHVHGGDTCTYSDAARFYSYRRDGATGRFASLIWREDHA</sequence>
<evidence type="ECO:0000256" key="3">
    <source>
        <dbReference type="ARBA" id="ARBA00022679"/>
    </source>
</evidence>
<keyword evidence="6" id="KW-0862">Zinc</keyword>
<dbReference type="eggNOG" id="COG1496">
    <property type="taxonomic scope" value="Bacteria"/>
</dbReference>
<evidence type="ECO:0000313" key="12">
    <source>
        <dbReference type="Proteomes" id="UP000002588"/>
    </source>
</evidence>
<evidence type="ECO:0000256" key="9">
    <source>
        <dbReference type="ARBA" id="ARBA00049893"/>
    </source>
</evidence>
<dbReference type="AlphaFoldDB" id="A1K481"/>
<accession>A1K481</accession>
<comment type="catalytic activity">
    <reaction evidence="1">
        <text>inosine + phosphate = alpha-D-ribose 1-phosphate + hypoxanthine</text>
        <dbReference type="Rhea" id="RHEA:27646"/>
        <dbReference type="ChEBI" id="CHEBI:17368"/>
        <dbReference type="ChEBI" id="CHEBI:17596"/>
        <dbReference type="ChEBI" id="CHEBI:43474"/>
        <dbReference type="ChEBI" id="CHEBI:57720"/>
        <dbReference type="EC" id="2.4.2.1"/>
    </reaction>
    <physiologicalReaction direction="left-to-right" evidence="1">
        <dbReference type="Rhea" id="RHEA:27647"/>
    </physiologicalReaction>
</comment>
<keyword evidence="12" id="KW-1185">Reference proteome</keyword>
<dbReference type="GO" id="GO:0017061">
    <property type="term" value="F:S-methyl-5-thioadenosine phosphorylase activity"/>
    <property type="evidence" value="ECO:0007669"/>
    <property type="project" value="UniProtKB-EC"/>
</dbReference>
<dbReference type="HOGENOM" id="CLU_065784_1_1_4"/>
<name>A1K481_AZOSB</name>
<dbReference type="KEGG" id="azo:azo1019"/>
<comment type="similarity">
    <text evidence="2 10">Belongs to the purine nucleoside phosphorylase YfiH/LACC1 family.</text>
</comment>
<dbReference type="Pfam" id="PF02578">
    <property type="entry name" value="Cu-oxidase_4"/>
    <property type="match status" value="1"/>
</dbReference>
<evidence type="ECO:0000256" key="4">
    <source>
        <dbReference type="ARBA" id="ARBA00022723"/>
    </source>
</evidence>
<dbReference type="Proteomes" id="UP000002588">
    <property type="component" value="Chromosome"/>
</dbReference>
<keyword evidence="5" id="KW-0378">Hydrolase</keyword>
<dbReference type="PANTHER" id="PTHR30616:SF2">
    <property type="entry name" value="PURINE NUCLEOSIDE PHOSPHORYLASE LACC1"/>
    <property type="match status" value="1"/>
</dbReference>
<comment type="catalytic activity">
    <reaction evidence="7">
        <text>adenosine + H2O + H(+) = inosine + NH4(+)</text>
        <dbReference type="Rhea" id="RHEA:24408"/>
        <dbReference type="ChEBI" id="CHEBI:15377"/>
        <dbReference type="ChEBI" id="CHEBI:15378"/>
        <dbReference type="ChEBI" id="CHEBI:16335"/>
        <dbReference type="ChEBI" id="CHEBI:17596"/>
        <dbReference type="ChEBI" id="CHEBI:28938"/>
        <dbReference type="EC" id="3.5.4.4"/>
    </reaction>
    <physiologicalReaction direction="left-to-right" evidence="7">
        <dbReference type="Rhea" id="RHEA:24409"/>
    </physiologicalReaction>
</comment>
<evidence type="ECO:0000256" key="2">
    <source>
        <dbReference type="ARBA" id="ARBA00007353"/>
    </source>
</evidence>
<dbReference type="Gene3D" id="3.60.140.10">
    <property type="entry name" value="CNF1/YfiH-like putative cysteine hydrolases"/>
    <property type="match status" value="1"/>
</dbReference>
<comment type="catalytic activity">
    <reaction evidence="9">
        <text>S-methyl-5'-thioadenosine + phosphate = 5-(methylsulfanyl)-alpha-D-ribose 1-phosphate + adenine</text>
        <dbReference type="Rhea" id="RHEA:11852"/>
        <dbReference type="ChEBI" id="CHEBI:16708"/>
        <dbReference type="ChEBI" id="CHEBI:17509"/>
        <dbReference type="ChEBI" id="CHEBI:43474"/>
        <dbReference type="ChEBI" id="CHEBI:58533"/>
        <dbReference type="EC" id="2.4.2.28"/>
    </reaction>
    <physiologicalReaction direction="left-to-right" evidence="9">
        <dbReference type="Rhea" id="RHEA:11853"/>
    </physiologicalReaction>
</comment>
<reference evidence="11 12" key="1">
    <citation type="journal article" date="2006" name="Nat. Biotechnol.">
        <title>Complete genome of the mutualistic, N2-fixing grass endophyte Azoarcus sp. strain BH72.</title>
        <authorList>
            <person name="Krause A."/>
            <person name="Ramakumar A."/>
            <person name="Bartels D."/>
            <person name="Battistoni F."/>
            <person name="Bekel T."/>
            <person name="Boch J."/>
            <person name="Boehm M."/>
            <person name="Friedrich F."/>
            <person name="Hurek T."/>
            <person name="Krause L."/>
            <person name="Linke B."/>
            <person name="McHardy A.C."/>
            <person name="Sarkar A."/>
            <person name="Schneiker S."/>
            <person name="Syed A.A."/>
            <person name="Thauer R."/>
            <person name="Vorhoelter F.-J."/>
            <person name="Weidner S."/>
            <person name="Puehler A."/>
            <person name="Reinhold-Hurek B."/>
            <person name="Kaiser O."/>
            <person name="Goesmann A."/>
        </authorList>
    </citation>
    <scope>NUCLEOTIDE SEQUENCE [LARGE SCALE GENOMIC DNA]</scope>
    <source>
        <strain evidence="11 12">BH72</strain>
    </source>
</reference>
<proteinExistence type="inferred from homology"/>
<gene>
    <name evidence="11" type="ordered locus">azo1019</name>
</gene>
<keyword evidence="3" id="KW-0808">Transferase</keyword>
<keyword evidence="4" id="KW-0479">Metal-binding</keyword>
<evidence type="ECO:0000313" key="11">
    <source>
        <dbReference type="EMBL" id="CAL93636.1"/>
    </source>
</evidence>